<dbReference type="InterPro" id="IPR036236">
    <property type="entry name" value="Znf_C2H2_sf"/>
</dbReference>
<feature type="compositionally biased region" description="Polar residues" evidence="8">
    <location>
        <begin position="855"/>
        <end position="877"/>
    </location>
</feature>
<dbReference type="PANTHER" id="PTHR24381:SF393">
    <property type="entry name" value="CHROMATIN-LINKED ADAPTOR FOR MSL PROTEINS, ISOFORM B"/>
    <property type="match status" value="1"/>
</dbReference>
<dbReference type="InterPro" id="IPR013087">
    <property type="entry name" value="Znf_C2H2_type"/>
</dbReference>
<keyword evidence="2" id="KW-0479">Metal-binding</keyword>
<evidence type="ECO:0000259" key="9">
    <source>
        <dbReference type="PROSITE" id="PS50157"/>
    </source>
</evidence>
<dbReference type="SUPFAM" id="SSF57667">
    <property type="entry name" value="beta-beta-alpha zinc fingers"/>
    <property type="match status" value="3"/>
</dbReference>
<evidence type="ECO:0000256" key="3">
    <source>
        <dbReference type="ARBA" id="ARBA00022737"/>
    </source>
</evidence>
<feature type="compositionally biased region" description="Polar residues" evidence="8">
    <location>
        <begin position="827"/>
        <end position="839"/>
    </location>
</feature>
<reference evidence="10 11" key="1">
    <citation type="journal article" date="2021" name="Elife">
        <title>Chloroplast acquisition without the gene transfer in kleptoplastic sea slugs, Plakobranchus ocellatus.</title>
        <authorList>
            <person name="Maeda T."/>
            <person name="Takahashi S."/>
            <person name="Yoshida T."/>
            <person name="Shimamura S."/>
            <person name="Takaki Y."/>
            <person name="Nagai Y."/>
            <person name="Toyoda A."/>
            <person name="Suzuki Y."/>
            <person name="Arimoto A."/>
            <person name="Ishii H."/>
            <person name="Satoh N."/>
            <person name="Nishiyama T."/>
            <person name="Hasebe M."/>
            <person name="Maruyama T."/>
            <person name="Minagawa J."/>
            <person name="Obokata J."/>
            <person name="Shigenobu S."/>
        </authorList>
    </citation>
    <scope>NUCLEOTIDE SEQUENCE [LARGE SCALE GENOMIC DNA]</scope>
</reference>
<feature type="region of interest" description="Disordered" evidence="8">
    <location>
        <begin position="226"/>
        <end position="256"/>
    </location>
</feature>
<dbReference type="AlphaFoldDB" id="A0AAV4AVF4"/>
<evidence type="ECO:0000256" key="1">
    <source>
        <dbReference type="ARBA" id="ARBA00004123"/>
    </source>
</evidence>
<keyword evidence="11" id="KW-1185">Reference proteome</keyword>
<organism evidence="10 11">
    <name type="scientific">Plakobranchus ocellatus</name>
    <dbReference type="NCBI Taxonomy" id="259542"/>
    <lineage>
        <taxon>Eukaryota</taxon>
        <taxon>Metazoa</taxon>
        <taxon>Spiralia</taxon>
        <taxon>Lophotrochozoa</taxon>
        <taxon>Mollusca</taxon>
        <taxon>Gastropoda</taxon>
        <taxon>Heterobranchia</taxon>
        <taxon>Euthyneura</taxon>
        <taxon>Panpulmonata</taxon>
        <taxon>Sacoglossa</taxon>
        <taxon>Placobranchoidea</taxon>
        <taxon>Plakobranchidae</taxon>
        <taxon>Plakobranchus</taxon>
    </lineage>
</organism>
<feature type="domain" description="C2H2-type" evidence="9">
    <location>
        <begin position="157"/>
        <end position="185"/>
    </location>
</feature>
<feature type="compositionally biased region" description="Polar residues" evidence="8">
    <location>
        <begin position="426"/>
        <end position="435"/>
    </location>
</feature>
<feature type="compositionally biased region" description="Acidic residues" evidence="8">
    <location>
        <begin position="783"/>
        <end position="795"/>
    </location>
</feature>
<name>A0AAV4AVF4_9GAST</name>
<evidence type="ECO:0000313" key="10">
    <source>
        <dbReference type="EMBL" id="GFO10094.1"/>
    </source>
</evidence>
<feature type="domain" description="C2H2-type" evidence="9">
    <location>
        <begin position="504"/>
        <end position="531"/>
    </location>
</feature>
<evidence type="ECO:0000256" key="7">
    <source>
        <dbReference type="PROSITE-ProRule" id="PRU00042"/>
    </source>
</evidence>
<keyword evidence="5" id="KW-0862">Zinc</keyword>
<protein>
    <submittedName>
        <fullName evidence="10">Re1-silencing transcription factor</fullName>
    </submittedName>
</protein>
<feature type="domain" description="C2H2-type" evidence="9">
    <location>
        <begin position="943"/>
        <end position="970"/>
    </location>
</feature>
<dbReference type="PROSITE" id="PS00028">
    <property type="entry name" value="ZINC_FINGER_C2H2_1"/>
    <property type="match status" value="2"/>
</dbReference>
<feature type="domain" description="C2H2-type" evidence="9">
    <location>
        <begin position="971"/>
        <end position="999"/>
    </location>
</feature>
<dbReference type="PROSITE" id="PS50157">
    <property type="entry name" value="ZINC_FINGER_C2H2_2"/>
    <property type="match status" value="4"/>
</dbReference>
<proteinExistence type="predicted"/>
<keyword evidence="6" id="KW-0539">Nucleus</keyword>
<comment type="caution">
    <text evidence="10">The sequence shown here is derived from an EMBL/GenBank/DDBJ whole genome shotgun (WGS) entry which is preliminary data.</text>
</comment>
<sequence>MTGQQNKSGLSDKVRATGCHPPSFYQCGFYNCVFSSHLREDLLVHNANVHPKEEEFPCVYCGQWNRTVAALFKHMDTHVERNDMKAMFSCSLIIDSSQVCIAQHRNLEAVFDTLKNTERERISLYGRFRYHCNSCSSDFQSLNDLKSHIKKSLLKVVACKYCKGHFLDTASWQRHMKATHTVEARRPWIHEKLLCSERKLNFVTYETLASKRKTFRLKLYHQQSMTTSRETGEELPGETDVFTSDSVKTSENKEKNVDIEDKEKALFENASCTENTERSSKDTEGNDLIQEIGHSEKADPHQDIRDKDTALVELLSRTEISNATALGINQNTENNNIEYKSRDVVQEIRCTEKADPSMPDMGQAIEDANVENKEIESGCGENVHLLNTKLNQKKYKDTEPNVSECLRNDLSKKSQRKKRESLGPACNNQQATNNEQSKKDQNIASESEPELHKAGDVEEKFSCEEASCPSFEPSNKYKCNFCSYICRGDLSIMKEHVHSSHKHFKCRLCGIVYAIKRFMINHLKYHHGKQNKKARKIIDFLPDLEKSFTFHSGSNGERIGTEVEPLKDNYTHTNQNKRLQDTAFQSQHYDGTAHLKNIERSSRKRQYTNDLEDQSSTKLVPCEKAHVQHDSSSEKVYERAVFTNKIKKSEIKSVSSSASINPMPTELVQILLDKSEDHSKDFRGPVEAFASPECTHHVTTLAETATGAHIDVPVPKEIDKWPGSSNLTASITGNARCEDEGLVRSHHPRLQKKTSTLTLHPDTCASPYYDEGNPQVDVSSSDFDTDSNDDDDDFNVDFYSETNSDTSLSTSIDPADDEDDFSVDFYSETNSDTSLSTSIDPADDEDDFSVDFYSETDSNTSLSKSDSDPPLTQNHTNRAPRLRTSEENVFLTSLAGAESPSSLRYCCHLCPSVLHNEFFFRLHLGMHGGFSCTSVVSSTSGILLCTICGYIASSSNDHAQHMFEHPMERPFACSECDVDAHRKRDILTHIKNSHNGHPDVRLIDRKKERAKKSRPKIVELHPSLYVEDILSKQP</sequence>
<dbReference type="GO" id="GO:0000977">
    <property type="term" value="F:RNA polymerase II transcription regulatory region sequence-specific DNA binding"/>
    <property type="evidence" value="ECO:0007669"/>
    <property type="project" value="TreeGrafter"/>
</dbReference>
<evidence type="ECO:0000256" key="4">
    <source>
        <dbReference type="ARBA" id="ARBA00022771"/>
    </source>
</evidence>
<evidence type="ECO:0000256" key="8">
    <source>
        <dbReference type="SAM" id="MobiDB-lite"/>
    </source>
</evidence>
<accession>A0AAV4AVF4</accession>
<dbReference type="GO" id="GO:0008270">
    <property type="term" value="F:zinc ion binding"/>
    <property type="evidence" value="ECO:0007669"/>
    <property type="project" value="UniProtKB-KW"/>
</dbReference>
<feature type="region of interest" description="Disordered" evidence="8">
    <location>
        <begin position="767"/>
        <end position="882"/>
    </location>
</feature>
<dbReference type="PANTHER" id="PTHR24381">
    <property type="entry name" value="ZINC FINGER PROTEIN"/>
    <property type="match status" value="1"/>
</dbReference>
<feature type="compositionally biased region" description="Polar residues" evidence="8">
    <location>
        <begin position="800"/>
        <end position="812"/>
    </location>
</feature>
<dbReference type="GO" id="GO:0005634">
    <property type="term" value="C:nucleus"/>
    <property type="evidence" value="ECO:0007669"/>
    <property type="project" value="UniProtKB-SubCell"/>
</dbReference>
<dbReference type="Gene3D" id="3.30.160.60">
    <property type="entry name" value="Classic Zinc Finger"/>
    <property type="match status" value="2"/>
</dbReference>
<dbReference type="Proteomes" id="UP000735302">
    <property type="component" value="Unassembled WGS sequence"/>
</dbReference>
<evidence type="ECO:0000256" key="2">
    <source>
        <dbReference type="ARBA" id="ARBA00022723"/>
    </source>
</evidence>
<evidence type="ECO:0000313" key="11">
    <source>
        <dbReference type="Proteomes" id="UP000735302"/>
    </source>
</evidence>
<evidence type="ECO:0000256" key="5">
    <source>
        <dbReference type="ARBA" id="ARBA00022833"/>
    </source>
</evidence>
<comment type="subcellular location">
    <subcellularLocation>
        <location evidence="1">Nucleus</location>
    </subcellularLocation>
</comment>
<keyword evidence="4 7" id="KW-0863">Zinc-finger</keyword>
<evidence type="ECO:0000256" key="6">
    <source>
        <dbReference type="ARBA" id="ARBA00023242"/>
    </source>
</evidence>
<dbReference type="GO" id="GO:0000981">
    <property type="term" value="F:DNA-binding transcription factor activity, RNA polymerase II-specific"/>
    <property type="evidence" value="ECO:0007669"/>
    <property type="project" value="TreeGrafter"/>
</dbReference>
<dbReference type="SMART" id="SM00355">
    <property type="entry name" value="ZnF_C2H2"/>
    <property type="match status" value="9"/>
</dbReference>
<dbReference type="EMBL" id="BLXT01004146">
    <property type="protein sequence ID" value="GFO10094.1"/>
    <property type="molecule type" value="Genomic_DNA"/>
</dbReference>
<keyword evidence="3" id="KW-0677">Repeat</keyword>
<gene>
    <name evidence="10" type="ORF">PoB_003659900</name>
</gene>
<feature type="region of interest" description="Disordered" evidence="8">
    <location>
        <begin position="406"/>
        <end position="453"/>
    </location>
</feature>